<dbReference type="Proteomes" id="UP000199647">
    <property type="component" value="Unassembled WGS sequence"/>
</dbReference>
<dbReference type="RefSeq" id="WP_238858437.1">
    <property type="nucleotide sequence ID" value="NZ_FOFG01000024.1"/>
</dbReference>
<name>A0A1H9Q1S8_9HYPH</name>
<dbReference type="STRING" id="1855383.SAMN05216548_12426"/>
<sequence>MFDSFFMAGFECSSHRRADGRRLDLLASSGHDRLAESDYRRIGDLGLRVARDGLRWHLIETAPGHYDWSSFLPMLRASHRNGVHVFWDLCHYGWPDDIDIWSPEFVERFGKFAAAAARLIREETGETPMVCPVNEISYWAWAGAEVGKMNPAAHGRAAELKRQLVRVALAAIEAVREIDPQARFLFAEPAIHVDGGSGPAEHQAEAENYRLSQFEAYDMLTGLAAPELGGTPGHLDLVGMNYYPDNQWYLHGSTIPLGHHAYQPFRAMLAEVFRRYGRPIVVSETGAEGTARPAWLHYVASEVEAAIAGGIPVEGICIYPVADCPGWEDERVRPLGLLSEPGPEGTREIYGPLADEMRRQEQDRAPADVARRRPRIPKELRIGP</sequence>
<dbReference type="EMBL" id="FOFG01000024">
    <property type="protein sequence ID" value="SER54417.1"/>
    <property type="molecule type" value="Genomic_DNA"/>
</dbReference>
<evidence type="ECO:0000313" key="3">
    <source>
        <dbReference type="Proteomes" id="UP000199647"/>
    </source>
</evidence>
<dbReference type="Gene3D" id="3.20.20.80">
    <property type="entry name" value="Glycosidases"/>
    <property type="match status" value="1"/>
</dbReference>
<feature type="region of interest" description="Disordered" evidence="1">
    <location>
        <begin position="357"/>
        <end position="384"/>
    </location>
</feature>
<organism evidence="2 3">
    <name type="scientific">Faunimonas pinastri</name>
    <dbReference type="NCBI Taxonomy" id="1855383"/>
    <lineage>
        <taxon>Bacteria</taxon>
        <taxon>Pseudomonadati</taxon>
        <taxon>Pseudomonadota</taxon>
        <taxon>Alphaproteobacteria</taxon>
        <taxon>Hyphomicrobiales</taxon>
        <taxon>Afifellaceae</taxon>
        <taxon>Faunimonas</taxon>
    </lineage>
</organism>
<dbReference type="SUPFAM" id="SSF51445">
    <property type="entry name" value="(Trans)glycosidases"/>
    <property type="match status" value="1"/>
</dbReference>
<keyword evidence="3" id="KW-1185">Reference proteome</keyword>
<evidence type="ECO:0000256" key="1">
    <source>
        <dbReference type="SAM" id="MobiDB-lite"/>
    </source>
</evidence>
<gene>
    <name evidence="2" type="ORF">SAMN05216548_12426</name>
</gene>
<dbReference type="InterPro" id="IPR017853">
    <property type="entry name" value="GH"/>
</dbReference>
<protein>
    <submittedName>
        <fullName evidence="2">Beta-glucosidase/6-phospho-beta-glucosidase/beta-galactosidase</fullName>
    </submittedName>
</protein>
<reference evidence="2 3" key="1">
    <citation type="submission" date="2016-10" db="EMBL/GenBank/DDBJ databases">
        <authorList>
            <person name="de Groot N.N."/>
        </authorList>
    </citation>
    <scope>NUCLEOTIDE SEQUENCE [LARGE SCALE GENOMIC DNA]</scope>
    <source>
        <strain evidence="2 3">A52C2</strain>
    </source>
</reference>
<accession>A0A1H9Q1S8</accession>
<evidence type="ECO:0000313" key="2">
    <source>
        <dbReference type="EMBL" id="SER54417.1"/>
    </source>
</evidence>
<dbReference type="AlphaFoldDB" id="A0A1H9Q1S8"/>
<proteinExistence type="predicted"/>